<evidence type="ECO:0000313" key="2">
    <source>
        <dbReference type="Proteomes" id="UP001465755"/>
    </source>
</evidence>
<dbReference type="Proteomes" id="UP001465755">
    <property type="component" value="Unassembled WGS sequence"/>
</dbReference>
<proteinExistence type="predicted"/>
<name>A0AAW1NZ51_9CHLO</name>
<dbReference type="EMBL" id="JALJOQ010000089">
    <property type="protein sequence ID" value="KAK9799411.1"/>
    <property type="molecule type" value="Genomic_DNA"/>
</dbReference>
<reference evidence="1 2" key="1">
    <citation type="journal article" date="2024" name="Nat. Commun.">
        <title>Phylogenomics reveals the evolutionary origins of lichenization in chlorophyte algae.</title>
        <authorList>
            <person name="Puginier C."/>
            <person name="Libourel C."/>
            <person name="Otte J."/>
            <person name="Skaloud P."/>
            <person name="Haon M."/>
            <person name="Grisel S."/>
            <person name="Petersen M."/>
            <person name="Berrin J.G."/>
            <person name="Delaux P.M."/>
            <person name="Dal Grande F."/>
            <person name="Keller J."/>
        </authorList>
    </citation>
    <scope>NUCLEOTIDE SEQUENCE [LARGE SCALE GENOMIC DNA]</scope>
    <source>
        <strain evidence="1 2">SAG 2036</strain>
    </source>
</reference>
<accession>A0AAW1NZ51</accession>
<dbReference type="AlphaFoldDB" id="A0AAW1NZ51"/>
<comment type="caution">
    <text evidence="1">The sequence shown here is derived from an EMBL/GenBank/DDBJ whole genome shotgun (WGS) entry which is preliminary data.</text>
</comment>
<protein>
    <submittedName>
        <fullName evidence="1">Uncharacterized protein</fullName>
    </submittedName>
</protein>
<sequence>MSRRGAGGKGGGGAPLLRVSVKGSVGVGGDGCEVFTGAFATVVLGREDNTGGEGGVAGVAEVGLVEKERAE</sequence>
<organism evidence="1 2">
    <name type="scientific">Symbiochloris irregularis</name>
    <dbReference type="NCBI Taxonomy" id="706552"/>
    <lineage>
        <taxon>Eukaryota</taxon>
        <taxon>Viridiplantae</taxon>
        <taxon>Chlorophyta</taxon>
        <taxon>core chlorophytes</taxon>
        <taxon>Trebouxiophyceae</taxon>
        <taxon>Trebouxiales</taxon>
        <taxon>Trebouxiaceae</taxon>
        <taxon>Symbiochloris</taxon>
    </lineage>
</organism>
<evidence type="ECO:0000313" key="1">
    <source>
        <dbReference type="EMBL" id="KAK9799411.1"/>
    </source>
</evidence>
<keyword evidence="2" id="KW-1185">Reference proteome</keyword>
<gene>
    <name evidence="1" type="ORF">WJX73_005413</name>
</gene>